<comment type="catalytic activity">
    <reaction evidence="1">
        <text>Random endo-hydrolysis of N-acetyl-beta-D-glucosaminide (1-&gt;4)-beta-linkages in chitin and chitodextrins.</text>
        <dbReference type="EC" id="3.2.1.14"/>
    </reaction>
</comment>
<evidence type="ECO:0000256" key="2">
    <source>
        <dbReference type="ARBA" id="ARBA00022801"/>
    </source>
</evidence>
<dbReference type="InterPro" id="IPR017853">
    <property type="entry name" value="GH"/>
</dbReference>
<keyword evidence="12" id="KW-1185">Reference proteome</keyword>
<keyword evidence="5 7" id="KW-0326">Glycosidase</keyword>
<accession>A0ABR3JN55</accession>
<evidence type="ECO:0000256" key="3">
    <source>
        <dbReference type="ARBA" id="ARBA00023024"/>
    </source>
</evidence>
<dbReference type="SMART" id="SM00636">
    <property type="entry name" value="Glyco_18"/>
    <property type="match status" value="1"/>
</dbReference>
<gene>
    <name evidence="11" type="ORF">HGRIS_003001</name>
</gene>
<dbReference type="InterPro" id="IPR001579">
    <property type="entry name" value="Glyco_hydro_18_chit_AS"/>
</dbReference>
<dbReference type="EMBL" id="JASNQZ010000006">
    <property type="protein sequence ID" value="KAL0956895.1"/>
    <property type="molecule type" value="Genomic_DNA"/>
</dbReference>
<evidence type="ECO:0000256" key="7">
    <source>
        <dbReference type="RuleBase" id="RU000489"/>
    </source>
</evidence>
<dbReference type="PANTHER" id="PTHR11177">
    <property type="entry name" value="CHITINASE"/>
    <property type="match status" value="1"/>
</dbReference>
<evidence type="ECO:0000313" key="12">
    <source>
        <dbReference type="Proteomes" id="UP001556367"/>
    </source>
</evidence>
<dbReference type="PANTHER" id="PTHR11177:SF392">
    <property type="entry name" value="HAP41P"/>
    <property type="match status" value="1"/>
</dbReference>
<dbReference type="Gene3D" id="3.10.50.10">
    <property type="match status" value="1"/>
</dbReference>
<evidence type="ECO:0000256" key="8">
    <source>
        <dbReference type="RuleBase" id="RU004453"/>
    </source>
</evidence>
<organism evidence="11 12">
    <name type="scientific">Hohenbuehelia grisea</name>
    <dbReference type="NCBI Taxonomy" id="104357"/>
    <lineage>
        <taxon>Eukaryota</taxon>
        <taxon>Fungi</taxon>
        <taxon>Dikarya</taxon>
        <taxon>Basidiomycota</taxon>
        <taxon>Agaricomycotina</taxon>
        <taxon>Agaricomycetes</taxon>
        <taxon>Agaricomycetidae</taxon>
        <taxon>Agaricales</taxon>
        <taxon>Pleurotineae</taxon>
        <taxon>Pleurotaceae</taxon>
        <taxon>Hohenbuehelia</taxon>
    </lineage>
</organism>
<reference evidence="12" key="1">
    <citation type="submission" date="2024-06" db="EMBL/GenBank/DDBJ databases">
        <title>Multi-omics analyses provide insights into the biosynthesis of the anticancer antibiotic pleurotin in Hohenbuehelia grisea.</title>
        <authorList>
            <person name="Weaver J.A."/>
            <person name="Alberti F."/>
        </authorList>
    </citation>
    <scope>NUCLEOTIDE SEQUENCE [LARGE SCALE GENOMIC DNA]</scope>
    <source>
        <strain evidence="12">T-177</strain>
    </source>
</reference>
<keyword evidence="6" id="KW-0624">Polysaccharide degradation</keyword>
<dbReference type="Gene3D" id="3.20.20.80">
    <property type="entry name" value="Glycosidases"/>
    <property type="match status" value="1"/>
</dbReference>
<evidence type="ECO:0000313" key="11">
    <source>
        <dbReference type="EMBL" id="KAL0956895.1"/>
    </source>
</evidence>
<dbReference type="PROSITE" id="PS01095">
    <property type="entry name" value="GH18_1"/>
    <property type="match status" value="1"/>
</dbReference>
<keyword evidence="9" id="KW-0732">Signal</keyword>
<dbReference type="SUPFAM" id="SSF54556">
    <property type="entry name" value="Chitinase insertion domain"/>
    <property type="match status" value="1"/>
</dbReference>
<comment type="caution">
    <text evidence="11">The sequence shown here is derived from an EMBL/GenBank/DDBJ whole genome shotgun (WGS) entry which is preliminary data.</text>
</comment>
<dbReference type="PROSITE" id="PS51910">
    <property type="entry name" value="GH18_2"/>
    <property type="match status" value="1"/>
</dbReference>
<keyword evidence="4" id="KW-0119">Carbohydrate metabolism</keyword>
<dbReference type="InterPro" id="IPR050314">
    <property type="entry name" value="Glycosyl_Hydrlase_18"/>
</dbReference>
<keyword evidence="2 7" id="KW-0378">Hydrolase</keyword>
<dbReference type="InterPro" id="IPR001223">
    <property type="entry name" value="Glyco_hydro18_cat"/>
</dbReference>
<feature type="signal peptide" evidence="9">
    <location>
        <begin position="1"/>
        <end position="19"/>
    </location>
</feature>
<dbReference type="InterPro" id="IPR029070">
    <property type="entry name" value="Chitinase_insertion_sf"/>
</dbReference>
<feature type="chain" id="PRO_5046581448" description="GH18 domain-containing protein" evidence="9">
    <location>
        <begin position="20"/>
        <end position="474"/>
    </location>
</feature>
<comment type="similarity">
    <text evidence="8">Belongs to the glycosyl hydrolase 18 family.</text>
</comment>
<evidence type="ECO:0000256" key="4">
    <source>
        <dbReference type="ARBA" id="ARBA00023277"/>
    </source>
</evidence>
<dbReference type="Pfam" id="PF00704">
    <property type="entry name" value="Glyco_hydro_18"/>
    <property type="match status" value="1"/>
</dbReference>
<evidence type="ECO:0000256" key="6">
    <source>
        <dbReference type="ARBA" id="ARBA00023326"/>
    </source>
</evidence>
<keyword evidence="3" id="KW-0146">Chitin degradation</keyword>
<dbReference type="SUPFAM" id="SSF51445">
    <property type="entry name" value="(Trans)glycosidases"/>
    <property type="match status" value="1"/>
</dbReference>
<feature type="domain" description="GH18" evidence="10">
    <location>
        <begin position="45"/>
        <end position="431"/>
    </location>
</feature>
<protein>
    <recommendedName>
        <fullName evidence="10">GH18 domain-containing protein</fullName>
    </recommendedName>
</protein>
<name>A0ABR3JN55_9AGAR</name>
<dbReference type="InterPro" id="IPR011583">
    <property type="entry name" value="Chitinase_II/V-like_cat"/>
</dbReference>
<evidence type="ECO:0000256" key="1">
    <source>
        <dbReference type="ARBA" id="ARBA00000822"/>
    </source>
</evidence>
<proteinExistence type="inferred from homology"/>
<evidence type="ECO:0000259" key="10">
    <source>
        <dbReference type="PROSITE" id="PS51910"/>
    </source>
</evidence>
<dbReference type="Proteomes" id="UP001556367">
    <property type="component" value="Unassembled WGS sequence"/>
</dbReference>
<evidence type="ECO:0000256" key="5">
    <source>
        <dbReference type="ARBA" id="ARBA00023295"/>
    </source>
</evidence>
<sequence length="474" mass="49959">MFRWPCVLWVAFLALGAEGFIVASSTSEAPRVRRRSGPSNSSDGGVIAAAWYAGWHATDFPLSQVSWAKYSIMTYAFAVPTADPSVISLDPSDKTLLPKFVAAAHQHNVSASLSIGGWAGSRFFSTSVGSPNNRTAFVKAIVDLAKQYKLDGIDFDWEYPGRQGIGCNVVSANDTTNFLSFLQQLRQDPTGSNLVLSAATAVTPFLDASGHPSSDVSAFASVLDHISIMNYDIWSFWSSGVGPNAPLNDTCAGSSNRNGSAVSAVQAWTNAGIPSHQIVLGVPAYGHSFAVEPSNAFASGSTTELNSFPSFNASAQPVGDRWDGAPGVDLCGAQQGQGGVFTFWGLIEEGFLNPDGSVASGIASRFDECSQTPYVYNQSRQTMVSYDNAQSFTAKGNLVRALNLGGFAVWEAGGDSGDILLDAIRTAIASNSSSPFTSSSSPNSSSNSAISSGIMNRMQTSIIAMFLSLVLWSC</sequence>
<evidence type="ECO:0000256" key="9">
    <source>
        <dbReference type="SAM" id="SignalP"/>
    </source>
</evidence>